<dbReference type="GO" id="GO:0015937">
    <property type="term" value="P:coenzyme A biosynthetic process"/>
    <property type="evidence" value="ECO:0007669"/>
    <property type="project" value="UniProtKB-KW"/>
</dbReference>
<dbReference type="SUPFAM" id="SSF53067">
    <property type="entry name" value="Actin-like ATPase domain"/>
    <property type="match status" value="1"/>
</dbReference>
<dbReference type="InterPro" id="IPR004567">
    <property type="entry name" value="Type_II_PanK"/>
</dbReference>
<feature type="compositionally biased region" description="Polar residues" evidence="4">
    <location>
        <begin position="281"/>
        <end position="290"/>
    </location>
</feature>
<evidence type="ECO:0000313" key="6">
    <source>
        <dbReference type="Proteomes" id="UP001195914"/>
    </source>
</evidence>
<evidence type="ECO:0000256" key="2">
    <source>
        <dbReference type="ARBA" id="ARBA00022840"/>
    </source>
</evidence>
<evidence type="ECO:0008006" key="7">
    <source>
        <dbReference type="Google" id="ProtNLM"/>
    </source>
</evidence>
<name>A0AAD9GCP4_BABDI</name>
<dbReference type="Pfam" id="PF03630">
    <property type="entry name" value="Fumble"/>
    <property type="match status" value="1"/>
</dbReference>
<reference evidence="5" key="2">
    <citation type="submission" date="2021-05" db="EMBL/GenBank/DDBJ databases">
        <authorList>
            <person name="Pain A."/>
        </authorList>
    </citation>
    <scope>NUCLEOTIDE SEQUENCE</scope>
    <source>
        <strain evidence="5">1802A</strain>
    </source>
</reference>
<dbReference type="EMBL" id="JAHBMH010000044">
    <property type="protein sequence ID" value="KAK1935980.1"/>
    <property type="molecule type" value="Genomic_DNA"/>
</dbReference>
<dbReference type="GO" id="GO:0004594">
    <property type="term" value="F:pantothenate kinase activity"/>
    <property type="evidence" value="ECO:0007669"/>
    <property type="project" value="TreeGrafter"/>
</dbReference>
<dbReference type="GO" id="GO:0005524">
    <property type="term" value="F:ATP binding"/>
    <property type="evidence" value="ECO:0007669"/>
    <property type="project" value="UniProtKB-KW"/>
</dbReference>
<reference evidence="5" key="1">
    <citation type="journal article" date="2014" name="Nucleic Acids Res.">
        <title>The evolutionary dynamics of variant antigen genes in Babesia reveal a history of genomic innovation underlying host-parasite interaction.</title>
        <authorList>
            <person name="Jackson A.P."/>
            <person name="Otto T.D."/>
            <person name="Darby A."/>
            <person name="Ramaprasad A."/>
            <person name="Xia D."/>
            <person name="Echaide I.E."/>
            <person name="Farber M."/>
            <person name="Gahlot S."/>
            <person name="Gamble J."/>
            <person name="Gupta D."/>
            <person name="Gupta Y."/>
            <person name="Jackson L."/>
            <person name="Malandrin L."/>
            <person name="Malas T.B."/>
            <person name="Moussa E."/>
            <person name="Nair M."/>
            <person name="Reid A.J."/>
            <person name="Sanders M."/>
            <person name="Sharma J."/>
            <person name="Tracey A."/>
            <person name="Quail M.A."/>
            <person name="Weir W."/>
            <person name="Wastling J.M."/>
            <person name="Hall N."/>
            <person name="Willadsen P."/>
            <person name="Lingelbach K."/>
            <person name="Shiels B."/>
            <person name="Tait A."/>
            <person name="Berriman M."/>
            <person name="Allred D.R."/>
            <person name="Pain A."/>
        </authorList>
    </citation>
    <scope>NUCLEOTIDE SEQUENCE</scope>
    <source>
        <strain evidence="5">1802A</strain>
    </source>
</reference>
<dbReference type="PANTHER" id="PTHR12280">
    <property type="entry name" value="PANTOTHENATE KINASE"/>
    <property type="match status" value="1"/>
</dbReference>
<evidence type="ECO:0000256" key="4">
    <source>
        <dbReference type="SAM" id="MobiDB-lite"/>
    </source>
</evidence>
<evidence type="ECO:0000313" key="5">
    <source>
        <dbReference type="EMBL" id="KAK1935980.1"/>
    </source>
</evidence>
<sequence length="410" mass="45279">MGNVIGVDFSYTSKMLLDRVYIAVIWDSDKVSSQLEEIVAQKPFLVPFMTQLTPHRRGCQLRLFYVLANDVETAVHFLGQYRSIVQKVALCGNPSTSLLTTLQSLMPDTVIYQFEHETCLRFGETLYTSQGNVLDLKNITGALEPTDSSTLQDHLHVSVHSDVSYHIRTTNCNESRLLGSSPVGCSAVVALFNKFLARHETERNDLPVYLPMILDFASQGSTETCDMLVSHIYGGACEHMGLPGDLVASSFGALQRLMKSRQAAQVKDLSNNHDNSHQQRPKSMTASNEKVSAEDPGYRVHCNDVNASNDRMPTPLSPSQNIPPKEDFACSLINMLIINTTQHAALHAKAHGLKSVVFSGMVFEDVAVCSLVQNFMDYWSEGTMISHVCRNPMYIAALGASELAISQISQ</sequence>
<organism evidence="5 6">
    <name type="scientific">Babesia divergens</name>
    <dbReference type="NCBI Taxonomy" id="32595"/>
    <lineage>
        <taxon>Eukaryota</taxon>
        <taxon>Sar</taxon>
        <taxon>Alveolata</taxon>
        <taxon>Apicomplexa</taxon>
        <taxon>Aconoidasida</taxon>
        <taxon>Piroplasmida</taxon>
        <taxon>Babesiidae</taxon>
        <taxon>Babesia</taxon>
    </lineage>
</organism>
<dbReference type="Gene3D" id="3.30.420.40">
    <property type="match status" value="1"/>
</dbReference>
<evidence type="ECO:0000256" key="1">
    <source>
        <dbReference type="ARBA" id="ARBA00022741"/>
    </source>
</evidence>
<dbReference type="GO" id="GO:0005829">
    <property type="term" value="C:cytosol"/>
    <property type="evidence" value="ECO:0007669"/>
    <property type="project" value="TreeGrafter"/>
</dbReference>
<protein>
    <recommendedName>
        <fullName evidence="7">Pantothenate kinase</fullName>
    </recommendedName>
</protein>
<keyword evidence="1" id="KW-0547">Nucleotide-binding</keyword>
<accession>A0AAD9GCP4</accession>
<comment type="caution">
    <text evidence="5">The sequence shown here is derived from an EMBL/GenBank/DDBJ whole genome shotgun (WGS) entry which is preliminary data.</text>
</comment>
<keyword evidence="2" id="KW-0067">ATP-binding</keyword>
<dbReference type="Proteomes" id="UP001195914">
    <property type="component" value="Unassembled WGS sequence"/>
</dbReference>
<evidence type="ECO:0000256" key="3">
    <source>
        <dbReference type="ARBA" id="ARBA00022993"/>
    </source>
</evidence>
<dbReference type="PANTHER" id="PTHR12280:SF20">
    <property type="entry name" value="4'-PHOSPHOPANTETHEINE PHOSPHATASE"/>
    <property type="match status" value="1"/>
</dbReference>
<proteinExistence type="predicted"/>
<feature type="region of interest" description="Disordered" evidence="4">
    <location>
        <begin position="262"/>
        <end position="294"/>
    </location>
</feature>
<dbReference type="GO" id="GO:0005634">
    <property type="term" value="C:nucleus"/>
    <property type="evidence" value="ECO:0007669"/>
    <property type="project" value="TreeGrafter"/>
</dbReference>
<dbReference type="AlphaFoldDB" id="A0AAD9GCP4"/>
<keyword evidence="6" id="KW-1185">Reference proteome</keyword>
<gene>
    <name evidence="5" type="ORF">X943_000707</name>
</gene>
<dbReference type="InterPro" id="IPR043129">
    <property type="entry name" value="ATPase_NBD"/>
</dbReference>
<keyword evidence="3" id="KW-0173">Coenzyme A biosynthesis</keyword>